<reference evidence="1 2" key="1">
    <citation type="submission" date="2023-01" db="EMBL/GenBank/DDBJ databases">
        <title>Analysis of 21 Apiospora genomes using comparative genomics revels a genus with tremendous synthesis potential of carbohydrate active enzymes and secondary metabolites.</title>
        <authorList>
            <person name="Sorensen T."/>
        </authorList>
    </citation>
    <scope>NUCLEOTIDE SEQUENCE [LARGE SCALE GENOMIC DNA]</scope>
    <source>
        <strain evidence="1 2">CBS 117206</strain>
    </source>
</reference>
<sequence length="145" mass="15712">MADPLSVAGLAAGLVSLSLEVTSGITQYLDALKSRTEELDSARKHNEYLRVSIIAIQASVARAQPHHQAASQVVIDAIKQCECAIKSLEDLVAELTGCDSSTWQRVRLKGKKLRYAFDRPKVHQLTSRLADANATIGTALQILAM</sequence>
<gene>
    <name evidence="1" type="ORF">PG999_012342</name>
</gene>
<evidence type="ECO:0008006" key="3">
    <source>
        <dbReference type="Google" id="ProtNLM"/>
    </source>
</evidence>
<accession>A0AAW0QU58</accession>
<evidence type="ECO:0000313" key="1">
    <source>
        <dbReference type="EMBL" id="KAK8101968.1"/>
    </source>
</evidence>
<dbReference type="Proteomes" id="UP001392437">
    <property type="component" value="Unassembled WGS sequence"/>
</dbReference>
<dbReference type="AlphaFoldDB" id="A0AAW0QU58"/>
<keyword evidence="2" id="KW-1185">Reference proteome</keyword>
<comment type="caution">
    <text evidence="1">The sequence shown here is derived from an EMBL/GenBank/DDBJ whole genome shotgun (WGS) entry which is preliminary data.</text>
</comment>
<organism evidence="1 2">
    <name type="scientific">Apiospora kogelbergensis</name>
    <dbReference type="NCBI Taxonomy" id="1337665"/>
    <lineage>
        <taxon>Eukaryota</taxon>
        <taxon>Fungi</taxon>
        <taxon>Dikarya</taxon>
        <taxon>Ascomycota</taxon>
        <taxon>Pezizomycotina</taxon>
        <taxon>Sordariomycetes</taxon>
        <taxon>Xylariomycetidae</taxon>
        <taxon>Amphisphaeriales</taxon>
        <taxon>Apiosporaceae</taxon>
        <taxon>Apiospora</taxon>
    </lineage>
</organism>
<evidence type="ECO:0000313" key="2">
    <source>
        <dbReference type="Proteomes" id="UP001392437"/>
    </source>
</evidence>
<proteinExistence type="predicted"/>
<protein>
    <recommendedName>
        <fullName evidence="3">Fungal N-terminal domain-containing protein</fullName>
    </recommendedName>
</protein>
<dbReference type="EMBL" id="JAQQWP010000009">
    <property type="protein sequence ID" value="KAK8101968.1"/>
    <property type="molecule type" value="Genomic_DNA"/>
</dbReference>
<name>A0AAW0QU58_9PEZI</name>